<dbReference type="RefSeq" id="WP_271917727.1">
    <property type="nucleotide sequence ID" value="NZ_JAQNDO010000001.1"/>
</dbReference>
<evidence type="ECO:0000256" key="1">
    <source>
        <dbReference type="SAM" id="MobiDB-lite"/>
    </source>
</evidence>
<accession>A0ABT5EKL9</accession>
<evidence type="ECO:0000313" key="3">
    <source>
        <dbReference type="EMBL" id="MDC0742378.1"/>
    </source>
</evidence>
<evidence type="ECO:0000313" key="4">
    <source>
        <dbReference type="Proteomes" id="UP001221411"/>
    </source>
</evidence>
<feature type="region of interest" description="Disordered" evidence="1">
    <location>
        <begin position="35"/>
        <end position="55"/>
    </location>
</feature>
<dbReference type="Proteomes" id="UP001221411">
    <property type="component" value="Unassembled WGS sequence"/>
</dbReference>
<dbReference type="EMBL" id="JAQNDO010000001">
    <property type="protein sequence ID" value="MDC0742378.1"/>
    <property type="molecule type" value="Genomic_DNA"/>
</dbReference>
<comment type="caution">
    <text evidence="3">The sequence shown here is derived from an EMBL/GenBank/DDBJ whole genome shotgun (WGS) entry which is preliminary data.</text>
</comment>
<evidence type="ECO:0000256" key="2">
    <source>
        <dbReference type="SAM" id="SignalP"/>
    </source>
</evidence>
<protein>
    <recommendedName>
        <fullName evidence="5">Dickkopf N-terminal cysteine-rich domain-containing protein</fullName>
    </recommendedName>
</protein>
<name>A0ABT5EKL9_9BACT</name>
<sequence length="296" mass="30742">MNRMSWLLVVPLALVSALSVPAGCVEFDTYIYDTSEDNDGGSGGKDGGTDGTGGMPPQCMTVDQCPDSPECRIGGSCNEGVCEWTTENLPGTPVGAQIYGDCKRRECNALGVITQAEDPDDKYDWANPCYVDDCNAGNSPTADSGKPCTTEWGKTGLCTDQFQCRECTLDAHCPGAKCAPNGQCVPLHCANGVLDMANEETDIDCGGAACAPCAVGLKCSQRSDCEGEGQCIGSPKTCQLPTCEDTFKNGNETDVNCGGSCAEDVANPKRCSDGQGCLVPNDCATGLSCKAGICKP</sequence>
<proteinExistence type="predicted"/>
<organism evidence="3 4">
    <name type="scientific">Polyangium mundeleinium</name>
    <dbReference type="NCBI Taxonomy" id="2995306"/>
    <lineage>
        <taxon>Bacteria</taxon>
        <taxon>Pseudomonadati</taxon>
        <taxon>Myxococcota</taxon>
        <taxon>Polyangia</taxon>
        <taxon>Polyangiales</taxon>
        <taxon>Polyangiaceae</taxon>
        <taxon>Polyangium</taxon>
    </lineage>
</organism>
<reference evidence="3 4" key="1">
    <citation type="submission" date="2022-11" db="EMBL/GenBank/DDBJ databases">
        <title>Minimal conservation of predation-associated metabolite biosynthetic gene clusters underscores biosynthetic potential of Myxococcota including descriptions for ten novel species: Archangium lansinium sp. nov., Myxococcus landrumus sp. nov., Nannocystis bai.</title>
        <authorList>
            <person name="Ahearne A."/>
            <person name="Stevens C."/>
            <person name="Dowd S."/>
        </authorList>
    </citation>
    <scope>NUCLEOTIDE SEQUENCE [LARGE SCALE GENOMIC DNA]</scope>
    <source>
        <strain evidence="3 4">RJM3</strain>
    </source>
</reference>
<feature type="chain" id="PRO_5045840373" description="Dickkopf N-terminal cysteine-rich domain-containing protein" evidence="2">
    <location>
        <begin position="23"/>
        <end position="296"/>
    </location>
</feature>
<feature type="signal peptide" evidence="2">
    <location>
        <begin position="1"/>
        <end position="22"/>
    </location>
</feature>
<feature type="compositionally biased region" description="Gly residues" evidence="1">
    <location>
        <begin position="40"/>
        <end position="54"/>
    </location>
</feature>
<keyword evidence="2" id="KW-0732">Signal</keyword>
<keyword evidence="4" id="KW-1185">Reference proteome</keyword>
<gene>
    <name evidence="3" type="ORF">POL67_13580</name>
</gene>
<evidence type="ECO:0008006" key="5">
    <source>
        <dbReference type="Google" id="ProtNLM"/>
    </source>
</evidence>